<feature type="transmembrane region" description="Helical" evidence="12">
    <location>
        <begin position="21"/>
        <end position="46"/>
    </location>
</feature>
<dbReference type="PANTHER" id="PTHR30009:SF4">
    <property type="entry name" value="PTS SYSTEM N-ACETYLGLUCOSAMINE-SPECIFIC EIICBA COMPONENT"/>
    <property type="match status" value="1"/>
</dbReference>
<reference evidence="16" key="1">
    <citation type="journal article" date="2009" name="Environ. Microbiol.">
        <title>Dynamics of genome evolution in facultative symbionts of aphids.</title>
        <authorList>
            <person name="Degnan P.H."/>
            <person name="Leonardo T.E."/>
            <person name="Cass B.N."/>
            <person name="Hurwitz B."/>
            <person name="Stern D."/>
            <person name="Gibbs R.A."/>
            <person name="Richards S."/>
            <person name="Moran N.A."/>
        </authorList>
    </citation>
    <scope>NUCLEOTIDE SEQUENCE [LARGE SCALE GENOMIC DNA]</scope>
    <source>
        <strain evidence="16">LSR1</strain>
    </source>
</reference>
<evidence type="ECO:0000313" key="17">
    <source>
        <dbReference type="Proteomes" id="UP000005726"/>
    </source>
</evidence>
<sequence>MQCRIKIKRRRQANMLSYLQKVGRALMVPVAALPAAAILMGLGYWIDPSDWGGSNSLAALLITSGSAIINNMSTLFAIGIAYGMSKDKDGAAALAGFVGYLVLTALCSPKGVSIIEQLPIDQVPAAFDNINNQFIGILVGIISAELYNRFSHIELPNALSFFNGRLLVPILTSFVMIFVACALMFVWPVIYDALVNFGENIQDMGSLGAGIYAFFNRLLVPIGLHHALNSVFWFDVAGINDIPNFLAGQQSIDSGTAEVGVTGRYQAGFFPIMMFGLPGAALAMYHCARPEKKNKIYGIMLAGAFASFLTGISEPLEFSFMFVAPPLYFIHAVLTGISVFIAAQMHWIAGFGFSAGLIDMILSSRNPLATDWYMLFPQGVLFFAVYYLMFRFFINKFKLLTPGREEDIFGDEEDDYNINKNNIRNINNDTAIKLLARRYISAMAGSNNLIAIDACITRLRLNVKDAARVNEALAKNLGASAIICLNKYSVQVIVGARAEFIAQAMQRVFADSRVPSAVMTALPPPHRIQADIKKIQATPLILLSPITGTVHPLETIADEAYASKILGEGVAIYPTAKTIVAPIDGKITRIVHTSHAFYLTSSTGVEILIHIGIQLDKQYSHGFKRLVEEDSIVIAGQPILLLDLEYLNANGVSLLSPVLVQNLSHFGELSVLANGEVVAGQTDLFAISPAGTVSANYTAALLAAGIDYTQ</sequence>
<comment type="subcellular location">
    <subcellularLocation>
        <location evidence="1">Cell membrane</location>
        <topology evidence="1">Multi-pass membrane protein</topology>
    </subcellularLocation>
</comment>
<proteinExistence type="predicted"/>
<evidence type="ECO:0000256" key="12">
    <source>
        <dbReference type="SAM" id="Phobius"/>
    </source>
</evidence>
<dbReference type="Pfam" id="PF00367">
    <property type="entry name" value="PTS_EIIB"/>
    <property type="match status" value="1"/>
</dbReference>
<dbReference type="Pfam" id="PF02378">
    <property type="entry name" value="PTS_EIIC"/>
    <property type="match status" value="1"/>
</dbReference>
<dbReference type="GO" id="GO:0008982">
    <property type="term" value="F:protein-N(PI)-phosphohistidine-sugar phosphotransferase activity"/>
    <property type="evidence" value="ECO:0007669"/>
    <property type="project" value="InterPro"/>
</dbReference>
<dbReference type="GO" id="GO:0015572">
    <property type="term" value="F:N-acetylglucosamine transmembrane transporter activity"/>
    <property type="evidence" value="ECO:0007669"/>
    <property type="project" value="InterPro"/>
</dbReference>
<name>E0WSP2_9ENTR</name>
<keyword evidence="5" id="KW-0808">Transferase</keyword>
<feature type="transmembrane region" description="Helical" evidence="12">
    <location>
        <begin position="130"/>
        <end position="147"/>
    </location>
</feature>
<feature type="transmembrane region" description="Helical" evidence="12">
    <location>
        <begin position="58"/>
        <end position="82"/>
    </location>
</feature>
<keyword evidence="8" id="KW-0418">Kinase</keyword>
<evidence type="ECO:0000256" key="8">
    <source>
        <dbReference type="ARBA" id="ARBA00022777"/>
    </source>
</evidence>
<dbReference type="eggNOG" id="COG1264">
    <property type="taxonomic scope" value="Bacteria"/>
</dbReference>
<keyword evidence="6" id="KW-0598">Phosphotransferase system</keyword>
<evidence type="ECO:0000256" key="5">
    <source>
        <dbReference type="ARBA" id="ARBA00022679"/>
    </source>
</evidence>
<feature type="transmembrane region" description="Helical" evidence="12">
    <location>
        <begin position="265"/>
        <end position="284"/>
    </location>
</feature>
<evidence type="ECO:0000256" key="10">
    <source>
        <dbReference type="ARBA" id="ARBA00023136"/>
    </source>
</evidence>
<dbReference type="eggNOG" id="COG2190">
    <property type="taxonomic scope" value="Bacteria"/>
</dbReference>
<protein>
    <submittedName>
        <fullName evidence="16">PTS system N-acetylglucosamine-specific IIBC subunit</fullName>
    </submittedName>
</protein>
<gene>
    <name evidence="16" type="primary">nagE</name>
    <name evidence="16" type="ORF">REG_0977</name>
</gene>
<feature type="transmembrane region" description="Helical" evidence="12">
    <location>
        <begin position="94"/>
        <end position="115"/>
    </location>
</feature>
<dbReference type="SUPFAM" id="SSF55604">
    <property type="entry name" value="Glucose permease domain IIB"/>
    <property type="match status" value="1"/>
</dbReference>
<evidence type="ECO:0000259" key="14">
    <source>
        <dbReference type="PROSITE" id="PS51098"/>
    </source>
</evidence>
<feature type="transmembrane region" description="Helical" evidence="12">
    <location>
        <begin position="318"/>
        <end position="340"/>
    </location>
</feature>
<dbReference type="eggNOG" id="COG1263">
    <property type="taxonomic scope" value="Bacteria"/>
</dbReference>
<dbReference type="PROSITE" id="PS01035">
    <property type="entry name" value="PTS_EIIB_TYPE_1_CYS"/>
    <property type="match status" value="1"/>
</dbReference>
<organism evidence="16 17">
    <name type="scientific">Candidatus Regiella insecticola LSR1</name>
    <dbReference type="NCBI Taxonomy" id="663321"/>
    <lineage>
        <taxon>Bacteria</taxon>
        <taxon>Pseudomonadati</taxon>
        <taxon>Pseudomonadota</taxon>
        <taxon>Gammaproteobacteria</taxon>
        <taxon>Enterobacterales</taxon>
        <taxon>Enterobacteriaceae</taxon>
        <taxon>aphid secondary symbionts</taxon>
        <taxon>Candidatus Regiella</taxon>
    </lineage>
</organism>
<dbReference type="InterPro" id="IPR050429">
    <property type="entry name" value="PTS_Glucose_EIICBA"/>
</dbReference>
<dbReference type="InterPro" id="IPR001996">
    <property type="entry name" value="PTS_IIB_1"/>
</dbReference>
<dbReference type="GO" id="GO:0016301">
    <property type="term" value="F:kinase activity"/>
    <property type="evidence" value="ECO:0007669"/>
    <property type="project" value="UniProtKB-KW"/>
</dbReference>
<dbReference type="STRING" id="663321.REG_0977"/>
<feature type="domain" description="PTS EIIA type-1" evidence="13">
    <location>
        <begin position="558"/>
        <end position="662"/>
    </location>
</feature>
<dbReference type="Gene3D" id="3.30.1360.60">
    <property type="entry name" value="Glucose permease domain IIB"/>
    <property type="match status" value="1"/>
</dbReference>
<dbReference type="PROSITE" id="PS51098">
    <property type="entry name" value="PTS_EIIB_TYPE_1"/>
    <property type="match status" value="1"/>
</dbReference>
<dbReference type="InterPro" id="IPR018113">
    <property type="entry name" value="PTrfase_EIIB_Cys"/>
</dbReference>
<feature type="transmembrane region" description="Helical" evidence="12">
    <location>
        <begin position="296"/>
        <end position="312"/>
    </location>
</feature>
<evidence type="ECO:0000256" key="7">
    <source>
        <dbReference type="ARBA" id="ARBA00022692"/>
    </source>
</evidence>
<evidence type="ECO:0000256" key="9">
    <source>
        <dbReference type="ARBA" id="ARBA00022989"/>
    </source>
</evidence>
<evidence type="ECO:0000313" key="16">
    <source>
        <dbReference type="EMBL" id="EFL92011.1"/>
    </source>
</evidence>
<dbReference type="GO" id="GO:0019866">
    <property type="term" value="C:organelle inner membrane"/>
    <property type="evidence" value="ECO:0007669"/>
    <property type="project" value="InterPro"/>
</dbReference>
<evidence type="ECO:0000259" key="13">
    <source>
        <dbReference type="PROSITE" id="PS51093"/>
    </source>
</evidence>
<dbReference type="Proteomes" id="UP000005726">
    <property type="component" value="Unassembled WGS sequence"/>
</dbReference>
<dbReference type="GO" id="GO:0009401">
    <property type="term" value="P:phosphoenolpyruvate-dependent sugar phosphotransferase system"/>
    <property type="evidence" value="ECO:0007669"/>
    <property type="project" value="UniProtKB-KW"/>
</dbReference>
<dbReference type="InterPro" id="IPR001127">
    <property type="entry name" value="PTS_EIIA_1_perm"/>
</dbReference>
<dbReference type="CDD" id="cd00212">
    <property type="entry name" value="PTS_IIB_glc"/>
    <property type="match status" value="1"/>
</dbReference>
<dbReference type="InterPro" id="IPR013013">
    <property type="entry name" value="PTS_EIIC_1"/>
</dbReference>
<dbReference type="AlphaFoldDB" id="E0WSP2"/>
<evidence type="ECO:0000256" key="6">
    <source>
        <dbReference type="ARBA" id="ARBA00022683"/>
    </source>
</evidence>
<feature type="domain" description="PTS EIIB type-1" evidence="14">
    <location>
        <begin position="433"/>
        <end position="515"/>
    </location>
</feature>
<feature type="transmembrane region" description="Helical" evidence="12">
    <location>
        <begin position="167"/>
        <end position="190"/>
    </location>
</feature>
<evidence type="ECO:0000259" key="15">
    <source>
        <dbReference type="PROSITE" id="PS51103"/>
    </source>
</evidence>
<dbReference type="NCBIfam" id="TIGR01998">
    <property type="entry name" value="PTS-II-BC-nag"/>
    <property type="match status" value="1"/>
</dbReference>
<dbReference type="NCBIfam" id="TIGR00830">
    <property type="entry name" value="PTBA"/>
    <property type="match status" value="1"/>
</dbReference>
<evidence type="ECO:0000256" key="3">
    <source>
        <dbReference type="ARBA" id="ARBA00022475"/>
    </source>
</evidence>
<evidence type="ECO:0000256" key="4">
    <source>
        <dbReference type="ARBA" id="ARBA00022597"/>
    </source>
</evidence>
<dbReference type="SUPFAM" id="SSF51261">
    <property type="entry name" value="Duplicated hybrid motif"/>
    <property type="match status" value="1"/>
</dbReference>
<feature type="transmembrane region" description="Helical" evidence="12">
    <location>
        <begin position="375"/>
        <end position="394"/>
    </location>
</feature>
<keyword evidence="9 12" id="KW-1133">Transmembrane helix</keyword>
<dbReference type="HOGENOM" id="CLU_012312_1_3_6"/>
<keyword evidence="4" id="KW-0762">Sugar transport</keyword>
<feature type="domain" description="PTS EIIC type-1" evidence="15">
    <location>
        <begin position="13"/>
        <end position="406"/>
    </location>
</feature>
<dbReference type="PROSITE" id="PS51103">
    <property type="entry name" value="PTS_EIIC_TYPE_1"/>
    <property type="match status" value="1"/>
</dbReference>
<keyword evidence="17" id="KW-1185">Reference proteome</keyword>
<dbReference type="PROSITE" id="PS51093">
    <property type="entry name" value="PTS_EIIA_TYPE_1"/>
    <property type="match status" value="1"/>
</dbReference>
<dbReference type="GO" id="GO:0090563">
    <property type="term" value="F:protein-phosphocysteine-sugar phosphotransferase activity"/>
    <property type="evidence" value="ECO:0007669"/>
    <property type="project" value="TreeGrafter"/>
</dbReference>
<dbReference type="GO" id="GO:0015764">
    <property type="term" value="P:N-acetylglucosamine transport"/>
    <property type="evidence" value="ECO:0007669"/>
    <property type="project" value="TreeGrafter"/>
</dbReference>
<dbReference type="GO" id="GO:0005886">
    <property type="term" value="C:plasma membrane"/>
    <property type="evidence" value="ECO:0007669"/>
    <property type="project" value="UniProtKB-SubCell"/>
</dbReference>
<dbReference type="InterPro" id="IPR011055">
    <property type="entry name" value="Dup_hybrid_motif"/>
</dbReference>
<evidence type="ECO:0000256" key="11">
    <source>
        <dbReference type="PROSITE-ProRule" id="PRU00421"/>
    </source>
</evidence>
<dbReference type="Pfam" id="PF00358">
    <property type="entry name" value="PTS_EIIA_1"/>
    <property type="match status" value="1"/>
</dbReference>
<keyword evidence="3" id="KW-1003">Cell membrane</keyword>
<evidence type="ECO:0000256" key="2">
    <source>
        <dbReference type="ARBA" id="ARBA00022448"/>
    </source>
</evidence>
<evidence type="ECO:0000256" key="1">
    <source>
        <dbReference type="ARBA" id="ARBA00004651"/>
    </source>
</evidence>
<dbReference type="PANTHER" id="PTHR30009">
    <property type="entry name" value="CYTOCHROME C-TYPE SYNTHESIS PROTEIN AND PTS TRANSMEMBRANE COMPONENT"/>
    <property type="match status" value="1"/>
</dbReference>
<keyword evidence="2" id="KW-0813">Transport</keyword>
<dbReference type="Gene3D" id="2.70.70.10">
    <property type="entry name" value="Glucose Permease (Domain IIA)"/>
    <property type="match status" value="1"/>
</dbReference>
<feature type="active site" description="Phosphocysteine intermediate; for EIIB activity" evidence="11">
    <location>
        <position position="455"/>
    </location>
</feature>
<dbReference type="InterPro" id="IPR010974">
    <property type="entry name" value="PTS_IIBC_nag"/>
</dbReference>
<dbReference type="InterPro" id="IPR003352">
    <property type="entry name" value="PTS_EIIC"/>
</dbReference>
<dbReference type="EMBL" id="GL379591">
    <property type="protein sequence ID" value="EFL92011.1"/>
    <property type="molecule type" value="Genomic_DNA"/>
</dbReference>
<keyword evidence="7 12" id="KW-0812">Transmembrane</keyword>
<accession>E0WSP2</accession>
<keyword evidence="10 12" id="KW-0472">Membrane</keyword>
<dbReference type="InterPro" id="IPR036878">
    <property type="entry name" value="Glu_permease_IIB"/>
</dbReference>